<organism evidence="2">
    <name type="scientific">Arundo donax</name>
    <name type="common">Giant reed</name>
    <name type="synonym">Donax arundinaceus</name>
    <dbReference type="NCBI Taxonomy" id="35708"/>
    <lineage>
        <taxon>Eukaryota</taxon>
        <taxon>Viridiplantae</taxon>
        <taxon>Streptophyta</taxon>
        <taxon>Embryophyta</taxon>
        <taxon>Tracheophyta</taxon>
        <taxon>Spermatophyta</taxon>
        <taxon>Magnoliopsida</taxon>
        <taxon>Liliopsida</taxon>
        <taxon>Poales</taxon>
        <taxon>Poaceae</taxon>
        <taxon>PACMAD clade</taxon>
        <taxon>Arundinoideae</taxon>
        <taxon>Arundineae</taxon>
        <taxon>Arundo</taxon>
    </lineage>
</organism>
<dbReference type="AlphaFoldDB" id="A0A0A9GUW5"/>
<reference evidence="2" key="1">
    <citation type="submission" date="2014-09" db="EMBL/GenBank/DDBJ databases">
        <authorList>
            <person name="Magalhaes I.L.F."/>
            <person name="Oliveira U."/>
            <person name="Santos F.R."/>
            <person name="Vidigal T.H.D.A."/>
            <person name="Brescovit A.D."/>
            <person name="Santos A.J."/>
        </authorList>
    </citation>
    <scope>NUCLEOTIDE SEQUENCE</scope>
    <source>
        <tissue evidence="2">Shoot tissue taken approximately 20 cm above the soil surface</tissue>
    </source>
</reference>
<dbReference type="EMBL" id="GBRH01169559">
    <property type="protein sequence ID" value="JAE28337.1"/>
    <property type="molecule type" value="Transcribed_RNA"/>
</dbReference>
<sequence>MVTSTCSLSQPTARMLFTTPKPPGKSPPRLTDPLIRERRQSIRWHPALSLSHLRQQFP</sequence>
<evidence type="ECO:0000256" key="1">
    <source>
        <dbReference type="SAM" id="MobiDB-lite"/>
    </source>
</evidence>
<reference evidence="2" key="2">
    <citation type="journal article" date="2015" name="Data Brief">
        <title>Shoot transcriptome of the giant reed, Arundo donax.</title>
        <authorList>
            <person name="Barrero R.A."/>
            <person name="Guerrero F.D."/>
            <person name="Moolhuijzen P."/>
            <person name="Goolsby J.A."/>
            <person name="Tidwell J."/>
            <person name="Bellgard S.E."/>
            <person name="Bellgard M.I."/>
        </authorList>
    </citation>
    <scope>NUCLEOTIDE SEQUENCE</scope>
    <source>
        <tissue evidence="2">Shoot tissue taken approximately 20 cm above the soil surface</tissue>
    </source>
</reference>
<feature type="compositionally biased region" description="Polar residues" evidence="1">
    <location>
        <begin position="1"/>
        <end position="12"/>
    </location>
</feature>
<evidence type="ECO:0000313" key="2">
    <source>
        <dbReference type="EMBL" id="JAE28337.1"/>
    </source>
</evidence>
<proteinExistence type="predicted"/>
<protein>
    <submittedName>
        <fullName evidence="2">Uncharacterized protein</fullName>
    </submittedName>
</protein>
<accession>A0A0A9GUW5</accession>
<feature type="region of interest" description="Disordered" evidence="1">
    <location>
        <begin position="1"/>
        <end position="32"/>
    </location>
</feature>
<name>A0A0A9GUW5_ARUDO</name>